<dbReference type="RefSeq" id="WP_066238334.1">
    <property type="nucleotide sequence ID" value="NZ_LRFC01000006.1"/>
</dbReference>
<dbReference type="PANTHER" id="PTHR46098">
    <property type="entry name" value="TRNA (CYTOSINE(38)-C(5))-METHYLTRANSFERASE"/>
    <property type="match status" value="1"/>
</dbReference>
<evidence type="ECO:0000256" key="5">
    <source>
        <dbReference type="ARBA" id="ARBA00022747"/>
    </source>
</evidence>
<sequence>MNLKFKKVYTVSKKGKPEKPRLFIQNLVCEAAGFEPGGEIHIKINEDTEEVILQNFPFQADDCTHTVHVASRKSKLSGKMRPLIDTAGDKYSFLDINQKIEVNVFKKGWRGKIVIKPLEYRLFENSTIPTPKDQRIRLLSVCAGAGVATACLSDTNYFTPVQEIELEDDSAEVLLKNFPNSMVFNGDLRDCQDVAETDMAFVSLPCNEHSTLGFGSGNIMNDLVLATAKIIQSSKASVLFFENVPQFYKSHAWDSLKSLLSDDYPFWAQKEIEAWDFGSLATRKRTYAVAFNNEERFFQFHFPTPPKGRRKKLKDYLDQSHVQHEWKSVSDWMESFNSREAWRDRSLELTFLSKDAEKAQCIPKRYTSNCASNSHVLSEDKKSWRFLSIDEIKRILDIPQWFQFSENTQKIRKYEMLGQSVSGQVIKAIANRIAYTFMKVKDTLVSTQSKVTQAYNIASSGQVELLLS</sequence>
<name>A0A163S186_9BACL</name>
<dbReference type="SUPFAM" id="SSF53335">
    <property type="entry name" value="S-adenosyl-L-methionine-dependent methyltransferases"/>
    <property type="match status" value="1"/>
</dbReference>
<evidence type="ECO:0000256" key="2">
    <source>
        <dbReference type="ARBA" id="ARBA00022603"/>
    </source>
</evidence>
<keyword evidence="3 6" id="KW-0808">Transferase</keyword>
<dbReference type="Proteomes" id="UP000076567">
    <property type="component" value="Unassembled WGS sequence"/>
</dbReference>
<dbReference type="InterPro" id="IPR050750">
    <property type="entry name" value="C5-MTase"/>
</dbReference>
<organism evidence="7 8">
    <name type="scientific">Fictibacillus phosphorivorans</name>
    <dbReference type="NCBI Taxonomy" id="1221500"/>
    <lineage>
        <taxon>Bacteria</taxon>
        <taxon>Bacillati</taxon>
        <taxon>Bacillota</taxon>
        <taxon>Bacilli</taxon>
        <taxon>Bacillales</taxon>
        <taxon>Fictibacillaceae</taxon>
        <taxon>Fictibacillus</taxon>
    </lineage>
</organism>
<comment type="similarity">
    <text evidence="6">Belongs to the class I-like SAM-binding methyltransferase superfamily. C5-methyltransferase family.</text>
</comment>
<dbReference type="PANTHER" id="PTHR46098:SF1">
    <property type="entry name" value="TRNA (CYTOSINE(38)-C(5))-METHYLTRANSFERASE"/>
    <property type="match status" value="1"/>
</dbReference>
<evidence type="ECO:0000256" key="4">
    <source>
        <dbReference type="ARBA" id="ARBA00022691"/>
    </source>
</evidence>
<evidence type="ECO:0000256" key="6">
    <source>
        <dbReference type="PROSITE-ProRule" id="PRU01016"/>
    </source>
</evidence>
<evidence type="ECO:0000313" key="7">
    <source>
        <dbReference type="EMBL" id="KZE67942.1"/>
    </source>
</evidence>
<keyword evidence="2 6" id="KW-0489">Methyltransferase</keyword>
<dbReference type="Pfam" id="PF00145">
    <property type="entry name" value="DNA_methylase"/>
    <property type="match status" value="1"/>
</dbReference>
<evidence type="ECO:0000313" key="8">
    <source>
        <dbReference type="Proteomes" id="UP000076567"/>
    </source>
</evidence>
<dbReference type="InterPro" id="IPR029063">
    <property type="entry name" value="SAM-dependent_MTases_sf"/>
</dbReference>
<keyword evidence="5" id="KW-0680">Restriction system</keyword>
<reference evidence="8" key="1">
    <citation type="submission" date="2016-01" db="EMBL/GenBank/DDBJ databases">
        <title>Draft genome of Chromobacterium sp. F49.</title>
        <authorList>
            <person name="Hong K.W."/>
        </authorList>
    </citation>
    <scope>NUCLEOTIDE SEQUENCE [LARGE SCALE GENOMIC DNA]</scope>
    <source>
        <strain evidence="8">P7IIIA</strain>
    </source>
</reference>
<dbReference type="GO" id="GO:0003886">
    <property type="term" value="F:DNA (cytosine-5-)-methyltransferase activity"/>
    <property type="evidence" value="ECO:0007669"/>
    <property type="project" value="UniProtKB-EC"/>
</dbReference>
<protein>
    <recommendedName>
        <fullName evidence="1">DNA (cytosine-5-)-methyltransferase</fullName>
        <ecNumber evidence="1">2.1.1.37</ecNumber>
    </recommendedName>
</protein>
<dbReference type="EC" id="2.1.1.37" evidence="1"/>
<dbReference type="Gene3D" id="3.40.50.150">
    <property type="entry name" value="Vaccinia Virus protein VP39"/>
    <property type="match status" value="1"/>
</dbReference>
<gene>
    <name evidence="7" type="ORF">AWM68_17365</name>
</gene>
<evidence type="ECO:0000256" key="3">
    <source>
        <dbReference type="ARBA" id="ARBA00022679"/>
    </source>
</evidence>
<dbReference type="EMBL" id="LRFC01000006">
    <property type="protein sequence ID" value="KZE67942.1"/>
    <property type="molecule type" value="Genomic_DNA"/>
</dbReference>
<dbReference type="GO" id="GO:0032259">
    <property type="term" value="P:methylation"/>
    <property type="evidence" value="ECO:0007669"/>
    <property type="project" value="UniProtKB-KW"/>
</dbReference>
<dbReference type="AlphaFoldDB" id="A0A163S186"/>
<keyword evidence="8" id="KW-1185">Reference proteome</keyword>
<evidence type="ECO:0000256" key="1">
    <source>
        <dbReference type="ARBA" id="ARBA00011975"/>
    </source>
</evidence>
<dbReference type="PROSITE" id="PS51679">
    <property type="entry name" value="SAM_MT_C5"/>
    <property type="match status" value="1"/>
</dbReference>
<dbReference type="InterPro" id="IPR001525">
    <property type="entry name" value="C5_MeTfrase"/>
</dbReference>
<accession>A0A163S186</accession>
<proteinExistence type="inferred from homology"/>
<dbReference type="GO" id="GO:0009307">
    <property type="term" value="P:DNA restriction-modification system"/>
    <property type="evidence" value="ECO:0007669"/>
    <property type="project" value="UniProtKB-KW"/>
</dbReference>
<dbReference type="Gene3D" id="3.90.120.10">
    <property type="entry name" value="DNA Methylase, subunit A, domain 2"/>
    <property type="match status" value="1"/>
</dbReference>
<feature type="active site" evidence="6">
    <location>
        <position position="206"/>
    </location>
</feature>
<keyword evidence="4 6" id="KW-0949">S-adenosyl-L-methionine</keyword>
<dbReference type="OrthoDB" id="2792171at2"/>
<comment type="caution">
    <text evidence="7">The sequence shown here is derived from an EMBL/GenBank/DDBJ whole genome shotgun (WGS) entry which is preliminary data.</text>
</comment>